<keyword evidence="2" id="KW-1133">Transmembrane helix</keyword>
<organism evidence="4 5">
    <name type="scientific">Pigmentiphaga humi</name>
    <dbReference type="NCBI Taxonomy" id="2478468"/>
    <lineage>
        <taxon>Bacteria</taxon>
        <taxon>Pseudomonadati</taxon>
        <taxon>Pseudomonadota</taxon>
        <taxon>Betaproteobacteria</taxon>
        <taxon>Burkholderiales</taxon>
        <taxon>Alcaligenaceae</taxon>
        <taxon>Pigmentiphaga</taxon>
    </lineage>
</organism>
<dbReference type="AlphaFoldDB" id="A0A3P4AZK7"/>
<proteinExistence type="predicted"/>
<evidence type="ECO:0000256" key="1">
    <source>
        <dbReference type="SAM" id="MobiDB-lite"/>
    </source>
</evidence>
<dbReference type="RefSeq" id="WP_124078922.1">
    <property type="nucleotide sequence ID" value="NZ_UWPJ01000014.1"/>
</dbReference>
<dbReference type="EMBL" id="UWPJ01000014">
    <property type="protein sequence ID" value="VCU69504.1"/>
    <property type="molecule type" value="Genomic_DNA"/>
</dbReference>
<feature type="compositionally biased region" description="Basic and acidic residues" evidence="1">
    <location>
        <begin position="176"/>
        <end position="190"/>
    </location>
</feature>
<accession>A0A3P4AZK7</accession>
<feature type="region of interest" description="Disordered" evidence="1">
    <location>
        <begin position="77"/>
        <end position="198"/>
    </location>
</feature>
<feature type="compositionally biased region" description="Low complexity" evidence="1">
    <location>
        <begin position="144"/>
        <end position="166"/>
    </location>
</feature>
<feature type="transmembrane region" description="Helical" evidence="2">
    <location>
        <begin position="230"/>
        <end position="252"/>
    </location>
</feature>
<name>A0A3P4AZK7_9BURK</name>
<dbReference type="NCBIfam" id="TIGR02098">
    <property type="entry name" value="MJ0042_CXXC"/>
    <property type="match status" value="1"/>
</dbReference>
<dbReference type="OrthoDB" id="5294582at2"/>
<gene>
    <name evidence="4" type="ORF">PIGHUM_01567</name>
</gene>
<feature type="domain" description="Zinc finger/thioredoxin putative" evidence="3">
    <location>
        <begin position="3"/>
        <end position="38"/>
    </location>
</feature>
<evidence type="ECO:0000259" key="3">
    <source>
        <dbReference type="Pfam" id="PF13719"/>
    </source>
</evidence>
<keyword evidence="2" id="KW-0472">Membrane</keyword>
<reference evidence="4 5" key="1">
    <citation type="submission" date="2018-10" db="EMBL/GenBank/DDBJ databases">
        <authorList>
            <person name="Criscuolo A."/>
        </authorList>
    </citation>
    <scope>NUCLEOTIDE SEQUENCE [LARGE SCALE GENOMIC DNA]</scope>
    <source>
        <strain evidence="4">DnA1</strain>
    </source>
</reference>
<dbReference type="InterPro" id="IPR011723">
    <property type="entry name" value="Znf/thioredoxin_put"/>
</dbReference>
<evidence type="ECO:0000256" key="2">
    <source>
        <dbReference type="SAM" id="Phobius"/>
    </source>
</evidence>
<evidence type="ECO:0000313" key="4">
    <source>
        <dbReference type="EMBL" id="VCU69504.1"/>
    </source>
</evidence>
<dbReference type="Pfam" id="PF13719">
    <property type="entry name" value="Zn_ribbon_5"/>
    <property type="match status" value="1"/>
</dbReference>
<dbReference type="InterPro" id="IPR021834">
    <property type="entry name" value="DUF3426"/>
</dbReference>
<dbReference type="Proteomes" id="UP000277294">
    <property type="component" value="Unassembled WGS sequence"/>
</dbReference>
<dbReference type="Pfam" id="PF11906">
    <property type="entry name" value="DUF3426"/>
    <property type="match status" value="1"/>
</dbReference>
<keyword evidence="5" id="KW-1185">Reference proteome</keyword>
<evidence type="ECO:0000313" key="5">
    <source>
        <dbReference type="Proteomes" id="UP000277294"/>
    </source>
</evidence>
<protein>
    <recommendedName>
        <fullName evidence="3">Zinc finger/thioredoxin putative domain-containing protein</fullName>
    </recommendedName>
</protein>
<sequence length="408" mass="43629">MVLATRCPHCATAFRVAPDQLRLRGGWARCGVCNEVFDSTANLVELDEAGKPRPPEMRLAGDVVPMVLRRRGERAEALQADLPPSGSPDGVVAPAMSEPESEPDPERSVSVGESGDGFGAAPAPAAPPLPRADASVPVADETPDALPDAPAADTAAWSTAPAADGDTPSVVRARRSRTETPVDAPHRIEPEPDAPAPAPLVAEARMSGPKPPPAPGFLDEQARRRRRRAWWLWSLAALIALLVLLGQAAWVFRTELATRAPVLRPALERLCLRFACTVGYPRAPELLAIVSSSVEPWSPASPGFAPPVADDEISGQVAPAVGSSVRRLGLRVVLRNRASFAQAWPAIELSLMDLSDQVAARRILLPSVYLSPQEFSRPLAPLEERVLRIPIETLDAHATGYRVAIFYP</sequence>
<keyword evidence="2" id="KW-0812">Transmembrane</keyword>